<evidence type="ECO:0000313" key="2">
    <source>
        <dbReference type="EMBL" id="MCZ8510871.1"/>
    </source>
</evidence>
<dbReference type="EMBL" id="JAQAGZ010000001">
    <property type="protein sequence ID" value="MCZ8510871.1"/>
    <property type="molecule type" value="Genomic_DNA"/>
</dbReference>
<dbReference type="Pfam" id="PF05448">
    <property type="entry name" value="AXE1"/>
    <property type="match status" value="1"/>
</dbReference>
<evidence type="ECO:0000313" key="3">
    <source>
        <dbReference type="Proteomes" id="UP001527882"/>
    </source>
</evidence>
<keyword evidence="3" id="KW-1185">Reference proteome</keyword>
<dbReference type="SUPFAM" id="SSF53474">
    <property type="entry name" value="alpha/beta-Hydrolases"/>
    <property type="match status" value="1"/>
</dbReference>
<sequence length="176" mass="20275">MELIKEMLWKGHYIWGIMVYDSIRAVDYLVSRPDVDATRIVTLGLSMGSTMACWLAALDTRIKVTVDICCLTDFQALIEEKGLTGRGIYYYVPDLLNHFTTSEINELIAPRPHLSLAGDRDQLTPVKGLIKIDEELKKAYREHDAADAWKLLRYDVGHQETLEMREEILSFLQKWL</sequence>
<dbReference type="Proteomes" id="UP001527882">
    <property type="component" value="Unassembled WGS sequence"/>
</dbReference>
<gene>
    <name evidence="2" type="ORF">O9H85_00130</name>
</gene>
<feature type="domain" description="Acetyl xylan esterase" evidence="1">
    <location>
        <begin position="12"/>
        <end position="79"/>
    </location>
</feature>
<dbReference type="Gene3D" id="3.40.50.1820">
    <property type="entry name" value="alpha/beta hydrolase"/>
    <property type="match status" value="1"/>
</dbReference>
<evidence type="ECO:0000259" key="1">
    <source>
        <dbReference type="Pfam" id="PF05448"/>
    </source>
</evidence>
<reference evidence="2 3" key="1">
    <citation type="submission" date="2022-12" db="EMBL/GenBank/DDBJ databases">
        <title>Draft genome sequence of Paenibacillus sp. dW9.</title>
        <authorList>
            <person name="Choi E.-W."/>
            <person name="Kim D.-U."/>
        </authorList>
    </citation>
    <scope>NUCLEOTIDE SEQUENCE [LARGE SCALE GENOMIC DNA]</scope>
    <source>
        <strain evidence="3">dW9</strain>
    </source>
</reference>
<comment type="caution">
    <text evidence="2">The sequence shown here is derived from an EMBL/GenBank/DDBJ whole genome shotgun (WGS) entry which is preliminary data.</text>
</comment>
<dbReference type="InterPro" id="IPR008391">
    <property type="entry name" value="AXE1_dom"/>
</dbReference>
<dbReference type="RefSeq" id="WP_269879247.1">
    <property type="nucleotide sequence ID" value="NZ_JAQAGZ010000001.1"/>
</dbReference>
<name>A0ABT4Q219_9BACL</name>
<protein>
    <submittedName>
        <fullName evidence="2">Acetylxylan esterase</fullName>
    </submittedName>
</protein>
<dbReference type="InterPro" id="IPR029058">
    <property type="entry name" value="AB_hydrolase_fold"/>
</dbReference>
<organism evidence="2 3">
    <name type="scientific">Paenibacillus gyeongsangnamensis</name>
    <dbReference type="NCBI Taxonomy" id="3388067"/>
    <lineage>
        <taxon>Bacteria</taxon>
        <taxon>Bacillati</taxon>
        <taxon>Bacillota</taxon>
        <taxon>Bacilli</taxon>
        <taxon>Bacillales</taxon>
        <taxon>Paenibacillaceae</taxon>
        <taxon>Paenibacillus</taxon>
    </lineage>
</organism>
<proteinExistence type="predicted"/>
<accession>A0ABT4Q219</accession>
<dbReference type="PANTHER" id="PTHR47381">
    <property type="entry name" value="ALPHA/BETA-HYDROLASES SUPERFAMILY PROTEIN"/>
    <property type="match status" value="1"/>
</dbReference>
<dbReference type="PANTHER" id="PTHR47381:SF3">
    <property type="entry name" value="ALPHA_BETA-HYDROLASES SUPERFAMILY PROTEIN"/>
    <property type="match status" value="1"/>
</dbReference>